<comment type="caution">
    <text evidence="3">The sequence shown here is derived from an EMBL/GenBank/DDBJ whole genome shotgun (WGS) entry which is preliminary data.</text>
</comment>
<keyword evidence="1" id="KW-0808">Transferase</keyword>
<feature type="domain" description="Beta-ketoacyl synthase C-terminal" evidence="2">
    <location>
        <begin position="1"/>
        <end position="33"/>
    </location>
</feature>
<protein>
    <submittedName>
        <fullName evidence="3">3-oxoacyl-[acyl-carrier-protein] synthase</fullName>
    </submittedName>
</protein>
<dbReference type="STRING" id="1298598.JCM21714_2689"/>
<dbReference type="GO" id="GO:0004315">
    <property type="term" value="F:3-oxoacyl-[acyl-carrier-protein] synthase activity"/>
    <property type="evidence" value="ECO:0007669"/>
    <property type="project" value="TreeGrafter"/>
</dbReference>
<dbReference type="eggNOG" id="COG0304">
    <property type="taxonomic scope" value="Bacteria"/>
</dbReference>
<dbReference type="PANTHER" id="PTHR11712">
    <property type="entry name" value="POLYKETIDE SYNTHASE-RELATED"/>
    <property type="match status" value="1"/>
</dbReference>
<gene>
    <name evidence="3" type="ORF">JCM21714_2689</name>
</gene>
<sequence>MTGHLLGAAGAVEAIACVKAIQHSILPPTINYETPDEACDLHYVPNKAIEKEVNIAISNSLGFGGHNVTLAFKKYQ</sequence>
<dbReference type="InterPro" id="IPR014031">
    <property type="entry name" value="Ketoacyl_synth_C"/>
</dbReference>
<keyword evidence="4" id="KW-1185">Reference proteome</keyword>
<dbReference type="InterPro" id="IPR016039">
    <property type="entry name" value="Thiolase-like"/>
</dbReference>
<dbReference type="AlphaFoldDB" id="W4VKB8"/>
<dbReference type="Proteomes" id="UP000019102">
    <property type="component" value="Unassembled WGS sequence"/>
</dbReference>
<dbReference type="PANTHER" id="PTHR11712:SF336">
    <property type="entry name" value="3-OXOACYL-[ACYL-CARRIER-PROTEIN] SYNTHASE, MITOCHONDRIAL"/>
    <property type="match status" value="1"/>
</dbReference>
<evidence type="ECO:0000313" key="3">
    <source>
        <dbReference type="EMBL" id="GAE93591.1"/>
    </source>
</evidence>
<dbReference type="InterPro" id="IPR000794">
    <property type="entry name" value="Beta-ketoacyl_synthase"/>
</dbReference>
<proteinExistence type="predicted"/>
<name>W4VKB8_9BACI</name>
<accession>W4VKB8</accession>
<organism evidence="3 4">
    <name type="scientific">Gracilibacillus boraciitolerans JCM 21714</name>
    <dbReference type="NCBI Taxonomy" id="1298598"/>
    <lineage>
        <taxon>Bacteria</taxon>
        <taxon>Bacillati</taxon>
        <taxon>Bacillota</taxon>
        <taxon>Bacilli</taxon>
        <taxon>Bacillales</taxon>
        <taxon>Bacillaceae</taxon>
        <taxon>Gracilibacillus</taxon>
    </lineage>
</organism>
<dbReference type="SUPFAM" id="SSF53901">
    <property type="entry name" value="Thiolase-like"/>
    <property type="match status" value="1"/>
</dbReference>
<evidence type="ECO:0000313" key="4">
    <source>
        <dbReference type="Proteomes" id="UP000019102"/>
    </source>
</evidence>
<dbReference type="GO" id="GO:0006633">
    <property type="term" value="P:fatty acid biosynthetic process"/>
    <property type="evidence" value="ECO:0007669"/>
    <property type="project" value="TreeGrafter"/>
</dbReference>
<dbReference type="EMBL" id="BAVS01000014">
    <property type="protein sequence ID" value="GAE93591.1"/>
    <property type="molecule type" value="Genomic_DNA"/>
</dbReference>
<evidence type="ECO:0000256" key="1">
    <source>
        <dbReference type="ARBA" id="ARBA00022679"/>
    </source>
</evidence>
<dbReference type="Gene3D" id="3.40.47.10">
    <property type="match status" value="1"/>
</dbReference>
<evidence type="ECO:0000259" key="2">
    <source>
        <dbReference type="Pfam" id="PF02801"/>
    </source>
</evidence>
<reference evidence="3 4" key="1">
    <citation type="journal article" date="2014" name="Genome Announc.">
        <title>Draft Genome Sequence of the Boron-Tolerant and Moderately Halotolerant Bacterium Gracilibacillus boraciitolerans JCM 21714T.</title>
        <authorList>
            <person name="Ahmed I."/>
            <person name="Oshima K."/>
            <person name="Suda W."/>
            <person name="Kitamura K."/>
            <person name="Iida T."/>
            <person name="Ohmori Y."/>
            <person name="Fujiwara T."/>
            <person name="Hattori M."/>
            <person name="Ohkuma M."/>
        </authorList>
    </citation>
    <scope>NUCLEOTIDE SEQUENCE [LARGE SCALE GENOMIC DNA]</scope>
    <source>
        <strain evidence="3 4">JCM 21714</strain>
    </source>
</reference>
<dbReference type="Pfam" id="PF02801">
    <property type="entry name" value="Ketoacyl-synt_C"/>
    <property type="match status" value="1"/>
</dbReference>